<proteinExistence type="inferred from homology"/>
<dbReference type="InterPro" id="IPR010989">
    <property type="entry name" value="SNARE"/>
</dbReference>
<feature type="domain" description="T-SNARE coiled-coil homology" evidence="3">
    <location>
        <begin position="223"/>
        <end position="285"/>
    </location>
</feature>
<evidence type="ECO:0000259" key="3">
    <source>
        <dbReference type="PROSITE" id="PS50192"/>
    </source>
</evidence>
<keyword evidence="2" id="KW-0472">Membrane</keyword>
<dbReference type="GeneID" id="7831592"/>
<keyword evidence="5" id="KW-1185">Reference proteome</keyword>
<dbReference type="InterPro" id="IPR045242">
    <property type="entry name" value="Syntaxin"/>
</dbReference>
<dbReference type="Gene3D" id="1.20.58.70">
    <property type="match status" value="1"/>
</dbReference>
<comment type="similarity">
    <text evidence="1">Belongs to the syntaxin family.</text>
</comment>
<dbReference type="GO" id="GO:0000149">
    <property type="term" value="F:SNARE binding"/>
    <property type="evidence" value="ECO:0007669"/>
    <property type="project" value="TreeGrafter"/>
</dbReference>
<keyword evidence="2" id="KW-1133">Transmembrane helix</keyword>
<dbReference type="PROSITE" id="PS50192">
    <property type="entry name" value="T_SNARE"/>
    <property type="match status" value="1"/>
</dbReference>
<dbReference type="eggNOG" id="KOG0812">
    <property type="taxonomic scope" value="Eukaryota"/>
</dbReference>
<feature type="transmembrane region" description="Helical" evidence="2">
    <location>
        <begin position="295"/>
        <end position="313"/>
    </location>
</feature>
<keyword evidence="2" id="KW-0812">Transmembrane</keyword>
<evidence type="ECO:0000313" key="4">
    <source>
        <dbReference type="EMBL" id="EAS02143.2"/>
    </source>
</evidence>
<dbReference type="KEGG" id="tet:TTHERM_00558250"/>
<dbReference type="PANTHER" id="PTHR19957">
    <property type="entry name" value="SYNTAXIN"/>
    <property type="match status" value="1"/>
</dbReference>
<evidence type="ECO:0000256" key="1">
    <source>
        <dbReference type="ARBA" id="ARBA00009063"/>
    </source>
</evidence>
<dbReference type="FunCoup" id="I7M349">
    <property type="interactions" value="556"/>
</dbReference>
<dbReference type="InterPro" id="IPR000727">
    <property type="entry name" value="T_SNARE_dom"/>
</dbReference>
<dbReference type="SUPFAM" id="SSF47661">
    <property type="entry name" value="t-snare proteins"/>
    <property type="match status" value="1"/>
</dbReference>
<evidence type="ECO:0000256" key="2">
    <source>
        <dbReference type="SAM" id="Phobius"/>
    </source>
</evidence>
<sequence length="315" mass="35801">MAYKYQKLNTPFSLHQQGNTVFENSGLSSFNDKTAEFLQKAMAFTTGTKKPKNQEIYSANSFFMKSSALREKIRITNDRLVELNNLQKSSGLFNNEESKINDLMMLIGENIKQVEAGINELERSSADECIRQSSAGHSMYKSIIETIKFTLLKIMDEYKKTTTKRMEDIAHNQQKPLFGAAIPGVERRGPRIQKAQFLVQNNNDDIEGGSSGGLGYKQVDYKEKEQLQVSEAMKKLNTQLQSVYEMFKKIGSMVQFHESMIESIAENTDQAEANVNRSKKNIADAYRDASSSRGLIIKIFLIMIIFAFIYIVFLL</sequence>
<organism evidence="4 5">
    <name type="scientific">Tetrahymena thermophila (strain SB210)</name>
    <dbReference type="NCBI Taxonomy" id="312017"/>
    <lineage>
        <taxon>Eukaryota</taxon>
        <taxon>Sar</taxon>
        <taxon>Alveolata</taxon>
        <taxon>Ciliophora</taxon>
        <taxon>Intramacronucleata</taxon>
        <taxon>Oligohymenophorea</taxon>
        <taxon>Hymenostomatida</taxon>
        <taxon>Tetrahymenina</taxon>
        <taxon>Tetrahymenidae</taxon>
        <taxon>Tetrahymena</taxon>
    </lineage>
</organism>
<protein>
    <submittedName>
        <fullName evidence="4">SNARE domain protein</fullName>
    </submittedName>
</protein>
<evidence type="ECO:0000313" key="5">
    <source>
        <dbReference type="Proteomes" id="UP000009168"/>
    </source>
</evidence>
<gene>
    <name evidence="4" type="ORF">TTHERM_00558250</name>
</gene>
<dbReference type="EMBL" id="GG662547">
    <property type="protein sequence ID" value="EAS02143.2"/>
    <property type="molecule type" value="Genomic_DNA"/>
</dbReference>
<reference evidence="5" key="1">
    <citation type="journal article" date="2006" name="PLoS Biol.">
        <title>Macronuclear genome sequence of the ciliate Tetrahymena thermophila, a model eukaryote.</title>
        <authorList>
            <person name="Eisen J.A."/>
            <person name="Coyne R.S."/>
            <person name="Wu M."/>
            <person name="Wu D."/>
            <person name="Thiagarajan M."/>
            <person name="Wortman J.R."/>
            <person name="Badger J.H."/>
            <person name="Ren Q."/>
            <person name="Amedeo P."/>
            <person name="Jones K.M."/>
            <person name="Tallon L.J."/>
            <person name="Delcher A.L."/>
            <person name="Salzberg S.L."/>
            <person name="Silva J.C."/>
            <person name="Haas B.J."/>
            <person name="Majoros W.H."/>
            <person name="Farzad M."/>
            <person name="Carlton J.M."/>
            <person name="Smith R.K. Jr."/>
            <person name="Garg J."/>
            <person name="Pearlman R.E."/>
            <person name="Karrer K.M."/>
            <person name="Sun L."/>
            <person name="Manning G."/>
            <person name="Elde N.C."/>
            <person name="Turkewitz A.P."/>
            <person name="Asai D.J."/>
            <person name="Wilkes D.E."/>
            <person name="Wang Y."/>
            <person name="Cai H."/>
            <person name="Collins K."/>
            <person name="Stewart B.A."/>
            <person name="Lee S.R."/>
            <person name="Wilamowska K."/>
            <person name="Weinberg Z."/>
            <person name="Ruzzo W.L."/>
            <person name="Wloga D."/>
            <person name="Gaertig J."/>
            <person name="Frankel J."/>
            <person name="Tsao C.-C."/>
            <person name="Gorovsky M.A."/>
            <person name="Keeling P.J."/>
            <person name="Waller R.F."/>
            <person name="Patron N.J."/>
            <person name="Cherry J.M."/>
            <person name="Stover N.A."/>
            <person name="Krieger C.J."/>
            <person name="del Toro C."/>
            <person name="Ryder H.F."/>
            <person name="Williamson S.C."/>
            <person name="Barbeau R.A."/>
            <person name="Hamilton E.P."/>
            <person name="Orias E."/>
        </authorList>
    </citation>
    <scope>NUCLEOTIDE SEQUENCE [LARGE SCALE GENOMIC DNA]</scope>
    <source>
        <strain evidence="5">SB210</strain>
    </source>
</reference>
<dbReference type="GO" id="GO:0048278">
    <property type="term" value="P:vesicle docking"/>
    <property type="evidence" value="ECO:0007669"/>
    <property type="project" value="TreeGrafter"/>
</dbReference>
<dbReference type="AlphaFoldDB" id="I7M349"/>
<dbReference type="GO" id="GO:0031201">
    <property type="term" value="C:SNARE complex"/>
    <property type="evidence" value="ECO:0007669"/>
    <property type="project" value="TreeGrafter"/>
</dbReference>
<dbReference type="GO" id="GO:0005484">
    <property type="term" value="F:SNAP receptor activity"/>
    <property type="evidence" value="ECO:0007669"/>
    <property type="project" value="TreeGrafter"/>
</dbReference>
<dbReference type="RefSeq" id="XP_001022388.2">
    <property type="nucleotide sequence ID" value="XM_001022388.2"/>
</dbReference>
<dbReference type="Proteomes" id="UP000009168">
    <property type="component" value="Unassembled WGS sequence"/>
</dbReference>
<dbReference type="GO" id="GO:0006886">
    <property type="term" value="P:intracellular protein transport"/>
    <property type="evidence" value="ECO:0007669"/>
    <property type="project" value="TreeGrafter"/>
</dbReference>
<dbReference type="Pfam" id="PF05739">
    <property type="entry name" value="SNARE"/>
    <property type="match status" value="1"/>
</dbReference>
<dbReference type="OrthoDB" id="421009at2759"/>
<dbReference type="GO" id="GO:0006906">
    <property type="term" value="P:vesicle fusion"/>
    <property type="evidence" value="ECO:0007669"/>
    <property type="project" value="TreeGrafter"/>
</dbReference>
<dbReference type="STRING" id="312017.I7M349"/>
<dbReference type="GO" id="GO:0012505">
    <property type="term" value="C:endomembrane system"/>
    <property type="evidence" value="ECO:0007669"/>
    <property type="project" value="TreeGrafter"/>
</dbReference>
<accession>I7M349</accession>
<dbReference type="InParanoid" id="I7M349"/>
<name>I7M349_TETTS</name>